<sequence>MNVAFSTSQVAAGSPAVAGKRSRAAEALNRSLCKAWARGAMPVPTLDEEALLAWARKRTGLNDFGPEMEWRPQLGVLLRALTGEAELNPIGRTMANGQVVGLLQQRLLAQALFDRHPEIRQRPIAAPIIVIGHMRSGTTRAQRLLACDPRLVHTRGFETLDPVPRRPDFRRWKARAMLATLRSLNPEQFVIHPMSAGAPEEEFGLLNHGFYGAALEAQWRVPSFARWWAGRDRTPVYHRFADLLRLIGWGRGDDPAEPWLLKVPQFTEDIEPLLRVFPDARLLFLHRDPAAVVASSCSLVLNATRLQSDRADPRTIGREWLAKVAARERAMRDARARRPDVTKLDLRFDEVSRDWREAMRRTYDWLGMPLTPEVEEHMARYLRRAERSGYRGHRYRLEDFGLTVDQVREAVPA</sequence>
<reference evidence="1" key="1">
    <citation type="submission" date="2020-02" db="EMBL/GenBank/DDBJ databases">
        <authorList>
            <person name="Meier V. D."/>
        </authorList>
    </citation>
    <scope>NUCLEOTIDE SEQUENCE</scope>
    <source>
        <strain evidence="1">AVDCRST_MAG39</strain>
    </source>
</reference>
<dbReference type="EMBL" id="CADCVW010000089">
    <property type="protein sequence ID" value="CAA9513152.1"/>
    <property type="molecule type" value="Genomic_DNA"/>
</dbReference>
<protein>
    <submittedName>
        <fullName evidence="1">AAA-ATPase</fullName>
    </submittedName>
</protein>
<dbReference type="PANTHER" id="PTHR36451">
    <property type="entry name" value="PAPS-DEPENDENT SULFOTRANSFERASE STF3"/>
    <property type="match status" value="1"/>
</dbReference>
<dbReference type="InterPro" id="IPR027417">
    <property type="entry name" value="P-loop_NTPase"/>
</dbReference>
<name>A0A6J4T3S8_9SPHN</name>
<proteinExistence type="predicted"/>
<dbReference type="PANTHER" id="PTHR36451:SF1">
    <property type="entry name" value="OMEGA-HYDROXY-BETA-DIHYDROMENAQUINONE-9 SULFOTRANSFERASE STF3"/>
    <property type="match status" value="1"/>
</dbReference>
<accession>A0A6J4T3S8</accession>
<dbReference type="SUPFAM" id="SSF52540">
    <property type="entry name" value="P-loop containing nucleoside triphosphate hydrolases"/>
    <property type="match status" value="1"/>
</dbReference>
<dbReference type="Gene3D" id="3.40.50.300">
    <property type="entry name" value="P-loop containing nucleotide triphosphate hydrolases"/>
    <property type="match status" value="1"/>
</dbReference>
<gene>
    <name evidence="1" type="ORF">AVDCRST_MAG39-2155</name>
</gene>
<dbReference type="AlphaFoldDB" id="A0A6J4T3S8"/>
<evidence type="ECO:0000313" key="1">
    <source>
        <dbReference type="EMBL" id="CAA9513152.1"/>
    </source>
</evidence>
<dbReference type="Pfam" id="PF13469">
    <property type="entry name" value="Sulfotransfer_3"/>
    <property type="match status" value="1"/>
</dbReference>
<dbReference type="InterPro" id="IPR052736">
    <property type="entry name" value="Stf3_sulfotransferase"/>
</dbReference>
<organism evidence="1">
    <name type="scientific">uncultured Sphingomonadaceae bacterium</name>
    <dbReference type="NCBI Taxonomy" id="169976"/>
    <lineage>
        <taxon>Bacteria</taxon>
        <taxon>Pseudomonadati</taxon>
        <taxon>Pseudomonadota</taxon>
        <taxon>Alphaproteobacteria</taxon>
        <taxon>Sphingomonadales</taxon>
        <taxon>Sphingomonadaceae</taxon>
        <taxon>environmental samples</taxon>
    </lineage>
</organism>